<organism evidence="1 2">
    <name type="scientific">Rubellicoccus peritrichatus</name>
    <dbReference type="NCBI Taxonomy" id="3080537"/>
    <lineage>
        <taxon>Bacteria</taxon>
        <taxon>Pseudomonadati</taxon>
        <taxon>Verrucomicrobiota</taxon>
        <taxon>Opitutia</taxon>
        <taxon>Puniceicoccales</taxon>
        <taxon>Cerasicoccaceae</taxon>
        <taxon>Rubellicoccus</taxon>
    </lineage>
</organism>
<dbReference type="Proteomes" id="UP001304300">
    <property type="component" value="Chromosome"/>
</dbReference>
<dbReference type="KEGG" id="puo:RZN69_11885"/>
<dbReference type="AlphaFoldDB" id="A0AAQ3QTS7"/>
<proteinExistence type="predicted"/>
<gene>
    <name evidence="1" type="ORF">RZN69_11885</name>
</gene>
<reference evidence="1 2" key="1">
    <citation type="submission" date="2023-10" db="EMBL/GenBank/DDBJ databases">
        <title>Rubellicoccus peritrichatus gen. nov., sp. nov., isolated from an algae of coral reef tank.</title>
        <authorList>
            <person name="Luo J."/>
        </authorList>
    </citation>
    <scope>NUCLEOTIDE SEQUENCE [LARGE SCALE GENOMIC DNA]</scope>
    <source>
        <strain evidence="1 2">CR14</strain>
    </source>
</reference>
<protein>
    <submittedName>
        <fullName evidence="1">Uncharacterized protein</fullName>
    </submittedName>
</protein>
<dbReference type="EMBL" id="CP136920">
    <property type="protein sequence ID" value="WOO39315.1"/>
    <property type="molecule type" value="Genomic_DNA"/>
</dbReference>
<name>A0AAQ3QTS7_9BACT</name>
<keyword evidence="2" id="KW-1185">Reference proteome</keyword>
<evidence type="ECO:0000313" key="1">
    <source>
        <dbReference type="EMBL" id="WOO39315.1"/>
    </source>
</evidence>
<accession>A0AAQ3QTS7</accession>
<evidence type="ECO:0000313" key="2">
    <source>
        <dbReference type="Proteomes" id="UP001304300"/>
    </source>
</evidence>
<sequence>MKPALETNGSDRAVCFFQEMGGVVETEPSDLIEPGISRYFFEYLYEVPFTQASLFGCFIKLLFCVEIPL</sequence>